<dbReference type="PRINTS" id="PR01874">
    <property type="entry name" value="DNAREPAIRADA"/>
</dbReference>
<evidence type="ECO:0000256" key="4">
    <source>
        <dbReference type="ARBA" id="ARBA00022801"/>
    </source>
</evidence>
<dbReference type="GO" id="GO:0046872">
    <property type="term" value="F:metal ion binding"/>
    <property type="evidence" value="ECO:0007669"/>
    <property type="project" value="UniProtKB-KW"/>
</dbReference>
<dbReference type="PANTHER" id="PTHR32472">
    <property type="entry name" value="DNA REPAIR PROTEIN RADA"/>
    <property type="match status" value="1"/>
</dbReference>
<dbReference type="GO" id="GO:0000725">
    <property type="term" value="P:recombinational repair"/>
    <property type="evidence" value="ECO:0007669"/>
    <property type="project" value="TreeGrafter"/>
</dbReference>
<comment type="caution">
    <text evidence="10">The sequence shown here is derived from an EMBL/GenBank/DDBJ whole genome shotgun (WGS) entry which is preliminary data.</text>
</comment>
<dbReference type="InterPro" id="IPR027417">
    <property type="entry name" value="P-loop_NTPase"/>
</dbReference>
<gene>
    <name evidence="10" type="ORF">QBZ16_002806</name>
</gene>
<evidence type="ECO:0000259" key="9">
    <source>
        <dbReference type="PROSITE" id="PS50162"/>
    </source>
</evidence>
<evidence type="ECO:0000256" key="1">
    <source>
        <dbReference type="ARBA" id="ARBA00022723"/>
    </source>
</evidence>
<evidence type="ECO:0000256" key="8">
    <source>
        <dbReference type="ARBA" id="ARBA00023204"/>
    </source>
</evidence>
<dbReference type="EMBL" id="JASFZW010000003">
    <property type="protein sequence ID" value="KAK2079115.1"/>
    <property type="molecule type" value="Genomic_DNA"/>
</dbReference>
<keyword evidence="3" id="KW-0227">DNA damage</keyword>
<dbReference type="Proteomes" id="UP001255856">
    <property type="component" value="Unassembled WGS sequence"/>
</dbReference>
<dbReference type="SMART" id="SM00382">
    <property type="entry name" value="AAA"/>
    <property type="match status" value="1"/>
</dbReference>
<dbReference type="SUPFAM" id="SSF54211">
    <property type="entry name" value="Ribosomal protein S5 domain 2-like"/>
    <property type="match status" value="1"/>
</dbReference>
<evidence type="ECO:0000256" key="5">
    <source>
        <dbReference type="ARBA" id="ARBA00022840"/>
    </source>
</evidence>
<dbReference type="InterPro" id="IPR020588">
    <property type="entry name" value="RecA_ATP-bd"/>
</dbReference>
<dbReference type="AlphaFoldDB" id="A0AAD9IM36"/>
<dbReference type="Gene3D" id="3.30.230.10">
    <property type="match status" value="1"/>
</dbReference>
<dbReference type="InterPro" id="IPR020568">
    <property type="entry name" value="Ribosomal_Su5_D2-typ_SF"/>
</dbReference>
<feature type="domain" description="RecA family profile 1" evidence="9">
    <location>
        <begin position="26"/>
        <end position="185"/>
    </location>
</feature>
<proteinExistence type="predicted"/>
<keyword evidence="1" id="KW-0479">Metal-binding</keyword>
<reference evidence="10" key="1">
    <citation type="submission" date="2021-01" db="EMBL/GenBank/DDBJ databases">
        <authorList>
            <person name="Eckstrom K.M.E."/>
        </authorList>
    </citation>
    <scope>NUCLEOTIDE SEQUENCE</scope>
    <source>
        <strain evidence="10">UVCC 0001</strain>
    </source>
</reference>
<keyword evidence="6" id="KW-0346">Stress response</keyword>
<dbReference type="Pfam" id="PF13541">
    <property type="entry name" value="ChlI"/>
    <property type="match status" value="1"/>
</dbReference>
<evidence type="ECO:0000313" key="11">
    <source>
        <dbReference type="Proteomes" id="UP001255856"/>
    </source>
</evidence>
<name>A0AAD9IM36_PROWI</name>
<dbReference type="GO" id="GO:0140664">
    <property type="term" value="F:ATP-dependent DNA damage sensor activity"/>
    <property type="evidence" value="ECO:0007669"/>
    <property type="project" value="InterPro"/>
</dbReference>
<dbReference type="InterPro" id="IPR014721">
    <property type="entry name" value="Ribsml_uS5_D2-typ_fold_subgr"/>
</dbReference>
<dbReference type="NCBIfam" id="TIGR00416">
    <property type="entry name" value="sms"/>
    <property type="match status" value="1"/>
</dbReference>
<keyword evidence="11" id="KW-1185">Reference proteome</keyword>
<dbReference type="Gene3D" id="3.40.50.300">
    <property type="entry name" value="P-loop containing nucleotide triphosphate hydrolases"/>
    <property type="match status" value="1"/>
</dbReference>
<sequence>MPLVLSPAGPQRLSEITERSFKSHWRMALPGPVGEEMGRVLGGGVVPGSVTLVGGEPGVGKSTLLLQIAALLAAAGDQEEGDGARPVLYVSAEESTEQVGSRAERMQLGAVAQNIFLYSATRVDTILTEIGRLNPRAIIVDSIQTVYLDEIPSSAGSVTQVRESTTALLRAAKTLSIPLFLVGHVTKSGEIAGPRVLEHIVDVVLYMEGGRQSPVRLLRGVKNRYGATEEVGVFQMFDNGLQVVADPSALFLSTREVSVGVSSAVTVTMEGSRPILMEVQALCSRAFQGPGMPPSRVPSGVKKERMFLILAVLSKHTDMKPYLNDIHLNVTGGLLMTEPAADLAVALSIASSYYDRPIPRDMVLIGEIGLGGELRQVPQTDRRLAEAAKLGFAAALVPPGAAGPPGSRQLAGLRVIECRTLADAIRVVLGSGLGRP</sequence>
<dbReference type="Pfam" id="PF13481">
    <property type="entry name" value="AAA_25"/>
    <property type="match status" value="1"/>
</dbReference>
<protein>
    <recommendedName>
        <fullName evidence="9">RecA family profile 1 domain-containing protein</fullName>
    </recommendedName>
</protein>
<keyword evidence="7" id="KW-0238">DNA-binding</keyword>
<dbReference type="PROSITE" id="PS50162">
    <property type="entry name" value="RECA_2"/>
    <property type="match status" value="1"/>
</dbReference>
<keyword evidence="2" id="KW-0547">Nucleotide-binding</keyword>
<dbReference type="GO" id="GO:0003684">
    <property type="term" value="F:damaged DNA binding"/>
    <property type="evidence" value="ECO:0007669"/>
    <property type="project" value="InterPro"/>
</dbReference>
<dbReference type="SUPFAM" id="SSF52540">
    <property type="entry name" value="P-loop containing nucleoside triphosphate hydrolases"/>
    <property type="match status" value="1"/>
</dbReference>
<dbReference type="PANTHER" id="PTHR32472:SF10">
    <property type="entry name" value="DNA REPAIR PROTEIN RADA-LIKE PROTEIN"/>
    <property type="match status" value="1"/>
</dbReference>
<evidence type="ECO:0000256" key="7">
    <source>
        <dbReference type="ARBA" id="ARBA00023125"/>
    </source>
</evidence>
<dbReference type="GO" id="GO:0005524">
    <property type="term" value="F:ATP binding"/>
    <property type="evidence" value="ECO:0007669"/>
    <property type="project" value="UniProtKB-KW"/>
</dbReference>
<organism evidence="10 11">
    <name type="scientific">Prototheca wickerhamii</name>
    <dbReference type="NCBI Taxonomy" id="3111"/>
    <lineage>
        <taxon>Eukaryota</taxon>
        <taxon>Viridiplantae</taxon>
        <taxon>Chlorophyta</taxon>
        <taxon>core chlorophytes</taxon>
        <taxon>Trebouxiophyceae</taxon>
        <taxon>Chlorellales</taxon>
        <taxon>Chlorellaceae</taxon>
        <taxon>Prototheca</taxon>
    </lineage>
</organism>
<evidence type="ECO:0000256" key="3">
    <source>
        <dbReference type="ARBA" id="ARBA00022763"/>
    </source>
</evidence>
<evidence type="ECO:0000313" key="10">
    <source>
        <dbReference type="EMBL" id="KAK2079115.1"/>
    </source>
</evidence>
<accession>A0AAD9IM36</accession>
<keyword evidence="8" id="KW-0234">DNA repair</keyword>
<keyword evidence="5" id="KW-0067">ATP-binding</keyword>
<dbReference type="FunFam" id="3.40.50.300:FF:000050">
    <property type="entry name" value="DNA repair protein RadA"/>
    <property type="match status" value="1"/>
</dbReference>
<evidence type="ECO:0000256" key="6">
    <source>
        <dbReference type="ARBA" id="ARBA00023016"/>
    </source>
</evidence>
<keyword evidence="4" id="KW-0378">Hydrolase</keyword>
<dbReference type="GO" id="GO:0016787">
    <property type="term" value="F:hydrolase activity"/>
    <property type="evidence" value="ECO:0007669"/>
    <property type="project" value="UniProtKB-KW"/>
</dbReference>
<dbReference type="InterPro" id="IPR004504">
    <property type="entry name" value="DNA_repair_RadA"/>
</dbReference>
<dbReference type="InterPro" id="IPR003593">
    <property type="entry name" value="AAA+_ATPase"/>
</dbReference>
<evidence type="ECO:0000256" key="2">
    <source>
        <dbReference type="ARBA" id="ARBA00022741"/>
    </source>
</evidence>